<dbReference type="AlphaFoldDB" id="A0A073IFP5"/>
<evidence type="ECO:0000256" key="1">
    <source>
        <dbReference type="SAM" id="Phobius"/>
    </source>
</evidence>
<dbReference type="Proteomes" id="UP000027734">
    <property type="component" value="Unassembled WGS sequence"/>
</dbReference>
<dbReference type="EMBL" id="JAMC01000006">
    <property type="protein sequence ID" value="KEJ88544.1"/>
    <property type="molecule type" value="Genomic_DNA"/>
</dbReference>
<dbReference type="Gene3D" id="1.10.287.70">
    <property type="match status" value="1"/>
</dbReference>
<gene>
    <name evidence="3" type="ORF">DSW25_15785</name>
</gene>
<feature type="transmembrane region" description="Helical" evidence="1">
    <location>
        <begin position="52"/>
        <end position="72"/>
    </location>
</feature>
<dbReference type="Pfam" id="PF07885">
    <property type="entry name" value="Ion_trans_2"/>
    <property type="match status" value="1"/>
</dbReference>
<protein>
    <submittedName>
        <fullName evidence="3">Metal transporter</fullName>
    </submittedName>
</protein>
<keyword evidence="4" id="KW-1185">Reference proteome</keyword>
<keyword evidence="1" id="KW-0812">Transmembrane</keyword>
<dbReference type="SUPFAM" id="SSF81324">
    <property type="entry name" value="Voltage-gated potassium channels"/>
    <property type="match status" value="1"/>
</dbReference>
<evidence type="ECO:0000313" key="4">
    <source>
        <dbReference type="Proteomes" id="UP000027734"/>
    </source>
</evidence>
<keyword evidence="1" id="KW-1133">Transmembrane helix</keyword>
<dbReference type="eggNOG" id="ENOG5032YV7">
    <property type="taxonomic scope" value="Bacteria"/>
</dbReference>
<dbReference type="OrthoDB" id="2974133at2"/>
<feature type="transmembrane region" description="Helical" evidence="1">
    <location>
        <begin position="84"/>
        <end position="102"/>
    </location>
</feature>
<reference evidence="3 4" key="1">
    <citation type="submission" date="2014-01" db="EMBL/GenBank/DDBJ databases">
        <title>Sulfitobacter donghicola JCM 14565 Genome Sequencing.</title>
        <authorList>
            <person name="Lai Q."/>
            <person name="Hong Z."/>
        </authorList>
    </citation>
    <scope>NUCLEOTIDE SEQUENCE [LARGE SCALE GENOMIC DNA]</scope>
    <source>
        <strain evidence="3 4">JCM 14565</strain>
    </source>
</reference>
<evidence type="ECO:0000313" key="3">
    <source>
        <dbReference type="EMBL" id="KEJ88544.1"/>
    </source>
</evidence>
<name>A0A073IFP5_9RHOB</name>
<organism evidence="3 4">
    <name type="scientific">Sulfitobacter donghicola DSW-25 = KCTC 12864 = JCM 14565</name>
    <dbReference type="NCBI Taxonomy" id="1300350"/>
    <lineage>
        <taxon>Bacteria</taxon>
        <taxon>Pseudomonadati</taxon>
        <taxon>Pseudomonadota</taxon>
        <taxon>Alphaproteobacteria</taxon>
        <taxon>Rhodobacterales</taxon>
        <taxon>Roseobacteraceae</taxon>
        <taxon>Sulfitobacter</taxon>
    </lineage>
</organism>
<dbReference type="RefSeq" id="WP_037952349.1">
    <property type="nucleotide sequence ID" value="NZ_JAMC01000006.1"/>
</dbReference>
<sequence>MLFALLVGSAMIVASLAISIILFDLAGRMLRWLNDTNMFGYNRLPLIFDLNIAAIWILFVLTCSVWGWAVLYMTIGLFDALEPALYFSIVSFTTVGYGDVVLPEEWRLLAGLTATHGLLTFGLFTAFLVEIFNFPTRARRV</sequence>
<accession>A0A073IFP5</accession>
<dbReference type="InterPro" id="IPR013099">
    <property type="entry name" value="K_chnl_dom"/>
</dbReference>
<keyword evidence="1" id="KW-0472">Membrane</keyword>
<evidence type="ECO:0000259" key="2">
    <source>
        <dbReference type="Pfam" id="PF07885"/>
    </source>
</evidence>
<comment type="caution">
    <text evidence="3">The sequence shown here is derived from an EMBL/GenBank/DDBJ whole genome shotgun (WGS) entry which is preliminary data.</text>
</comment>
<feature type="transmembrane region" description="Helical" evidence="1">
    <location>
        <begin position="108"/>
        <end position="132"/>
    </location>
</feature>
<proteinExistence type="predicted"/>
<feature type="domain" description="Potassium channel" evidence="2">
    <location>
        <begin position="60"/>
        <end position="132"/>
    </location>
</feature>